<gene>
    <name evidence="1" type="ordered locus">MHF_0294</name>
</gene>
<dbReference type="EMBL" id="CP002808">
    <property type="protein sequence ID" value="AEG72576.1"/>
    <property type="molecule type" value="Genomic_DNA"/>
</dbReference>
<reference key="2">
    <citation type="submission" date="2011-05" db="EMBL/GenBank/DDBJ databases">
        <title>The Genome of Mycoplasma haemofelis Strain Ohio2, a pathogenic hemoplasma of the cat.</title>
        <authorList>
            <person name="Santos A.P."/>
            <person name="Guimaraes A.M.S."/>
            <person name="SanMiguel P.J."/>
            <person name="Martin S.W."/>
            <person name="Messick J.B."/>
        </authorList>
    </citation>
    <scope>NUCLEOTIDE SEQUENCE</scope>
    <source>
        <strain>Ohio2</strain>
    </source>
</reference>
<dbReference type="STRING" id="859194.MHF_0294"/>
<evidence type="ECO:0000313" key="2">
    <source>
        <dbReference type="Proteomes" id="UP000007952"/>
    </source>
</evidence>
<proteinExistence type="predicted"/>
<protein>
    <submittedName>
        <fullName evidence="1">Uncharacterized protein</fullName>
    </submittedName>
</protein>
<accession>F6FGQ3</accession>
<dbReference type="Proteomes" id="UP000007952">
    <property type="component" value="Chromosome"/>
</dbReference>
<dbReference type="HOGENOM" id="CLU_098620_0_0_14"/>
<name>F6FGQ3_MYCHI</name>
<organism evidence="1 2">
    <name type="scientific">Mycoplasma haemofelis (strain Ohio2)</name>
    <dbReference type="NCBI Taxonomy" id="859194"/>
    <lineage>
        <taxon>Bacteria</taxon>
        <taxon>Bacillati</taxon>
        <taxon>Mycoplasmatota</taxon>
        <taxon>Mollicutes</taxon>
        <taxon>Mycoplasmataceae</taxon>
        <taxon>Mycoplasma</taxon>
    </lineage>
</organism>
<reference evidence="1 2" key="1">
    <citation type="journal article" date="2011" name="J. Bacteriol.">
        <title>Complete genome sequences of two hemotropic Mycoplasmas, Mycoplasma haemofelis strain Ohio2 and Mycoplasma suis strain Illinois.</title>
        <authorList>
            <person name="Messick J.B."/>
            <person name="Santos A.P."/>
            <person name="Guimaraes A.M."/>
        </authorList>
    </citation>
    <scope>NUCLEOTIDE SEQUENCE [LARGE SCALE GENOMIC DNA]</scope>
    <source>
        <strain evidence="1 2">Ohio2</strain>
    </source>
</reference>
<sequence length="226" mass="25108">MSTSLKAATGVLGVGTAAAGGTLAYKELTKPATHLIKDLLVTKNPRKRLIAKSENGSSAEWKAAWKLYATSYKEHNKNPFSLTLAKPTETLDGSQNAPVEFMNKCESLVKERVLNAGDDKYQGVLRYCTRATLVSDLISENHPSKKVLSKTEAGSLAGWKRAWSSYKIYNTNKTKDKDTWKLSDWESQSGDDAPESFKTKCEEKVKVEAFELSNEDYLNAVKWCTQ</sequence>
<dbReference type="BioCyc" id="MHAE859194:G1GR7-292-MONOMER"/>
<dbReference type="KEGG" id="mhf:MHF_0294"/>
<dbReference type="AlphaFoldDB" id="F6FGQ3"/>
<evidence type="ECO:0000313" key="1">
    <source>
        <dbReference type="EMBL" id="AEG72576.1"/>
    </source>
</evidence>